<keyword evidence="12" id="KW-0647">Proteasome</keyword>
<evidence type="ECO:0000256" key="6">
    <source>
        <dbReference type="ARBA" id="ARBA00022763"/>
    </source>
</evidence>
<evidence type="ECO:0000259" key="10">
    <source>
        <dbReference type="Pfam" id="PF16507"/>
    </source>
</evidence>
<dbReference type="STRING" id="299467.A0A443S9Q4"/>
<dbReference type="PANTHER" id="PTHR32170">
    <property type="entry name" value="PROTEASOME ACTIVATOR COMPLEX SUBUNIT 4"/>
    <property type="match status" value="1"/>
</dbReference>
<feature type="domain" description="Proteasome activator complex subunit 4-like HEAT repeat-like" evidence="11">
    <location>
        <begin position="557"/>
        <end position="823"/>
    </location>
</feature>
<dbReference type="Pfam" id="PF23096">
    <property type="entry name" value="HEAT_PSME4"/>
    <property type="match status" value="1"/>
</dbReference>
<feature type="non-terminal residue" evidence="12">
    <location>
        <position position="1"/>
    </location>
</feature>
<comment type="subcellular location">
    <subcellularLocation>
        <location evidence="2">Cytoplasm</location>
    </subcellularLocation>
    <subcellularLocation>
        <location evidence="1">Nucleus speckle</location>
    </subcellularLocation>
</comment>
<evidence type="ECO:0000259" key="9">
    <source>
        <dbReference type="Pfam" id="PF11919"/>
    </source>
</evidence>
<evidence type="ECO:0000256" key="1">
    <source>
        <dbReference type="ARBA" id="ARBA00004324"/>
    </source>
</evidence>
<proteinExistence type="inferred from homology"/>
<evidence type="ECO:0000259" key="11">
    <source>
        <dbReference type="Pfam" id="PF23096"/>
    </source>
</evidence>
<dbReference type="GO" id="GO:0000502">
    <property type="term" value="C:proteasome complex"/>
    <property type="evidence" value="ECO:0007669"/>
    <property type="project" value="UniProtKB-KW"/>
</dbReference>
<keyword evidence="6" id="KW-0227">DNA damage</keyword>
<evidence type="ECO:0000313" key="12">
    <source>
        <dbReference type="EMBL" id="RWS24263.1"/>
    </source>
</evidence>
<dbReference type="EMBL" id="NCKV01005139">
    <property type="protein sequence ID" value="RWS24263.1"/>
    <property type="molecule type" value="Genomic_DNA"/>
</dbReference>
<sequence>SIYETLVSGVLIGNFCRSAVQVDPEKTLAKFFPPFLNLFLKLTEDGKCYEEDHLDEQLTFILCVLSYLCSTRATFLLPYKENLMKVIDRVILLKDKFAYTYISATFRRILVCSTNAMTVDFKSEANNWGKPSDIEKVKINWSLPGEEDYKFVTEFLDKYLKDQLKYLQRWRRNEIKLKKEERLKSLNLIYACVWGACSSIPPWNSKEVELNERISGIKSDIFIEIGSKDIQFPDGENIREFVAVEMIQILQFILARKESDTEAIKIVIDIYDSLLFSFGGLSDETTWISECIEPLRPFLKNSLVRTRKHIRVLLVQKALKQHETRLQERKRSHFFTELHQQLMFDLITLSFNHYKDVREKASSVLQNMFINWPQCISLAISECLKRLSESGSDDDSQFEGFLDLTCVRKEDETPERLLIFHSDWSTTKRLWLSLFKAKYRDKESIVQKIAQLSASATSEHVDHSLRFMVPEKCRELALKGWSAGVPLDSKQPTDEEMDEADMKSDALLVENVGHYNELVLELVDLIKSHRLHWKYIDIAYSVLTTRIREDTDYPTEAIELFLSNINNDILSIRKQCIDAVGFLLQKQKRRHLKVKINEIDKESMQYKLNVDYLDEKIWESTKFVEKPFWGFYEWPKNDLFVYDVHEKQPKVNRPLKEMTKAERVIYKFFVSKKNIGSLLEFLSLEETKGEDVIDEARVSLFKRLSRNYGISVFKHIKQKILRLVQSDEESEQRCAAEIVTGLVRGSKHWSLQEVKALKEFLSPIIETMLNKLIDETSLDWTIFCGSCFMNRDPRKLSWILDLVLNKAITHKNTFSNSVSLQCLKEIIAQHSWRSVSLRQHLLTVFEPKLTEDYHDLRTKVGMILQSIFEFDNNFFGNTLKDSPSSSDFIDGVIKKLQVYSEDDVNEDDRKKCINLLKTVIYWIVSSFLLNAYPMQPQFYRLFPIYFECLKETKDVELQMEVEQTIQLYSICTTTKQSTAAAIEACETILNSKSWKSRQKLASYLAYQITGNLYQIIAFSEKILQFSKILIEDKNVEVRTAAKLTLKTAIENKVIEVDKQLLQYCKTKCETTLNNSSEHNSMEENRNGLKEKHSGFLALSAIVEAYPFDIPPFIPDILVYLSEHLNEPWLIRKTIKSTFKQFRETHHDNWREHETKFTSVQLLQLEDLLVSPSYYG</sequence>
<keyword evidence="4" id="KW-0963">Cytoplasm</keyword>
<dbReference type="InterPro" id="IPR021843">
    <property type="entry name" value="PSME4_C"/>
</dbReference>
<organism evidence="12 13">
    <name type="scientific">Leptotrombidium deliense</name>
    <dbReference type="NCBI Taxonomy" id="299467"/>
    <lineage>
        <taxon>Eukaryota</taxon>
        <taxon>Metazoa</taxon>
        <taxon>Ecdysozoa</taxon>
        <taxon>Arthropoda</taxon>
        <taxon>Chelicerata</taxon>
        <taxon>Arachnida</taxon>
        <taxon>Acari</taxon>
        <taxon>Acariformes</taxon>
        <taxon>Trombidiformes</taxon>
        <taxon>Prostigmata</taxon>
        <taxon>Anystina</taxon>
        <taxon>Parasitengona</taxon>
        <taxon>Trombiculoidea</taxon>
        <taxon>Trombiculidae</taxon>
        <taxon>Leptotrombidium</taxon>
    </lineage>
</organism>
<feature type="domain" description="Proteasome activator complex subunit 4 C-terminal" evidence="9">
    <location>
        <begin position="1090"/>
        <end position="1174"/>
    </location>
</feature>
<evidence type="ECO:0000256" key="5">
    <source>
        <dbReference type="ARBA" id="ARBA00022737"/>
    </source>
</evidence>
<dbReference type="PANTHER" id="PTHR32170:SF3">
    <property type="entry name" value="PROTEASOME ACTIVATOR COMPLEX SUBUNIT 4"/>
    <property type="match status" value="1"/>
</dbReference>
<name>A0A443S9Q4_9ACAR</name>
<dbReference type="Pfam" id="PF16507">
    <property type="entry name" value="HEAT_PSME4_mid"/>
    <property type="match status" value="1"/>
</dbReference>
<evidence type="ECO:0000256" key="3">
    <source>
        <dbReference type="ARBA" id="ARBA00005739"/>
    </source>
</evidence>
<dbReference type="InterPro" id="IPR011989">
    <property type="entry name" value="ARM-like"/>
</dbReference>
<protein>
    <submittedName>
        <fullName evidence="12">Proteasome activator complex subunit 4B-like isoform X1</fullName>
    </submittedName>
</protein>
<evidence type="ECO:0000256" key="4">
    <source>
        <dbReference type="ARBA" id="ARBA00022490"/>
    </source>
</evidence>
<feature type="domain" description="Proteasome activator Blm10 middle HEAT repeats region" evidence="10">
    <location>
        <begin position="11"/>
        <end position="174"/>
    </location>
</feature>
<dbReference type="InterPro" id="IPR055455">
    <property type="entry name" value="HEAT_PSME4"/>
</dbReference>
<dbReference type="GO" id="GO:0005829">
    <property type="term" value="C:cytosol"/>
    <property type="evidence" value="ECO:0007669"/>
    <property type="project" value="TreeGrafter"/>
</dbReference>
<evidence type="ECO:0000256" key="7">
    <source>
        <dbReference type="ARBA" id="ARBA00023204"/>
    </source>
</evidence>
<dbReference type="InterPro" id="IPR016024">
    <property type="entry name" value="ARM-type_fold"/>
</dbReference>
<evidence type="ECO:0000256" key="2">
    <source>
        <dbReference type="ARBA" id="ARBA00004496"/>
    </source>
</evidence>
<dbReference type="InterPro" id="IPR035309">
    <property type="entry name" value="PSME4"/>
</dbReference>
<reference evidence="12 13" key="1">
    <citation type="journal article" date="2018" name="Gigascience">
        <title>Genomes of trombidid mites reveal novel predicted allergens and laterally-transferred genes associated with secondary metabolism.</title>
        <authorList>
            <person name="Dong X."/>
            <person name="Chaisiri K."/>
            <person name="Xia D."/>
            <person name="Armstrong S.D."/>
            <person name="Fang Y."/>
            <person name="Donnelly M.J."/>
            <person name="Kadowaki T."/>
            <person name="McGarry J.W."/>
            <person name="Darby A.C."/>
            <person name="Makepeace B.L."/>
        </authorList>
    </citation>
    <scope>NUCLEOTIDE SEQUENCE [LARGE SCALE GENOMIC DNA]</scope>
    <source>
        <strain evidence="12">UoL-UT</strain>
    </source>
</reference>
<dbReference type="GO" id="GO:0016504">
    <property type="term" value="F:peptidase activator activity"/>
    <property type="evidence" value="ECO:0007669"/>
    <property type="project" value="InterPro"/>
</dbReference>
<dbReference type="Pfam" id="PF11919">
    <property type="entry name" value="PSME4_C"/>
    <property type="match status" value="1"/>
</dbReference>
<keyword evidence="7" id="KW-0234">DNA repair</keyword>
<dbReference type="AlphaFoldDB" id="A0A443S9Q4"/>
<comment type="caution">
    <text evidence="12">The sequence shown here is derived from an EMBL/GenBank/DDBJ whole genome shotgun (WGS) entry which is preliminary data.</text>
</comment>
<keyword evidence="5" id="KW-0677">Repeat</keyword>
<dbReference type="GO" id="GO:0016607">
    <property type="term" value="C:nuclear speck"/>
    <property type="evidence" value="ECO:0007669"/>
    <property type="project" value="UniProtKB-SubCell"/>
</dbReference>
<dbReference type="GO" id="GO:0006281">
    <property type="term" value="P:DNA repair"/>
    <property type="evidence" value="ECO:0007669"/>
    <property type="project" value="UniProtKB-KW"/>
</dbReference>
<evidence type="ECO:0000256" key="8">
    <source>
        <dbReference type="ARBA" id="ARBA00023242"/>
    </source>
</evidence>
<dbReference type="InterPro" id="IPR032430">
    <property type="entry name" value="Blm10_mid"/>
</dbReference>
<dbReference type="SUPFAM" id="SSF48371">
    <property type="entry name" value="ARM repeat"/>
    <property type="match status" value="2"/>
</dbReference>
<dbReference type="OrthoDB" id="6511336at2759"/>
<keyword evidence="13" id="KW-1185">Reference proteome</keyword>
<dbReference type="GO" id="GO:0070628">
    <property type="term" value="F:proteasome binding"/>
    <property type="evidence" value="ECO:0007669"/>
    <property type="project" value="InterPro"/>
</dbReference>
<dbReference type="GO" id="GO:0010499">
    <property type="term" value="P:proteasomal ubiquitin-independent protein catabolic process"/>
    <property type="evidence" value="ECO:0007669"/>
    <property type="project" value="TreeGrafter"/>
</dbReference>
<evidence type="ECO:0000313" key="13">
    <source>
        <dbReference type="Proteomes" id="UP000288716"/>
    </source>
</evidence>
<dbReference type="Gene3D" id="1.25.10.10">
    <property type="entry name" value="Leucine-rich Repeat Variant"/>
    <property type="match status" value="1"/>
</dbReference>
<accession>A0A443S9Q4</accession>
<comment type="similarity">
    <text evidence="3">Belongs to the BLM10 family.</text>
</comment>
<keyword evidence="8" id="KW-0539">Nucleus</keyword>
<gene>
    <name evidence="12" type="ORF">B4U80_01683</name>
</gene>
<dbReference type="Proteomes" id="UP000288716">
    <property type="component" value="Unassembled WGS sequence"/>
</dbReference>
<dbReference type="VEuPathDB" id="VectorBase:LDEU007777"/>